<dbReference type="Proteomes" id="UP000266005">
    <property type="component" value="Unassembled WGS sequence"/>
</dbReference>
<feature type="chain" id="PRO_5017211671" description="DUF481 domain-containing protein" evidence="1">
    <location>
        <begin position="19"/>
        <end position="357"/>
    </location>
</feature>
<dbReference type="RefSeq" id="WP_119432423.1">
    <property type="nucleotide sequence ID" value="NZ_QWGE01000003.1"/>
</dbReference>
<proteinExistence type="predicted"/>
<evidence type="ECO:0000256" key="1">
    <source>
        <dbReference type="SAM" id="SignalP"/>
    </source>
</evidence>
<comment type="caution">
    <text evidence="2">The sequence shown here is derived from an EMBL/GenBank/DDBJ whole genome shotgun (WGS) entry which is preliminary data.</text>
</comment>
<evidence type="ECO:0000313" key="3">
    <source>
        <dbReference type="Proteomes" id="UP000266005"/>
    </source>
</evidence>
<gene>
    <name evidence="2" type="ORF">D1627_11775</name>
</gene>
<keyword evidence="1" id="KW-0732">Signal</keyword>
<dbReference type="EMBL" id="QWGE01000003">
    <property type="protein sequence ID" value="RIJ37766.1"/>
    <property type="molecule type" value="Genomic_DNA"/>
</dbReference>
<evidence type="ECO:0008006" key="4">
    <source>
        <dbReference type="Google" id="ProtNLM"/>
    </source>
</evidence>
<evidence type="ECO:0000313" key="2">
    <source>
        <dbReference type="EMBL" id="RIJ37766.1"/>
    </source>
</evidence>
<dbReference type="AlphaFoldDB" id="A0A399S169"/>
<organism evidence="2 3">
    <name type="scientific">Pontibacter oryzae</name>
    <dbReference type="NCBI Taxonomy" id="2304593"/>
    <lineage>
        <taxon>Bacteria</taxon>
        <taxon>Pseudomonadati</taxon>
        <taxon>Bacteroidota</taxon>
        <taxon>Cytophagia</taxon>
        <taxon>Cytophagales</taxon>
        <taxon>Hymenobacteraceae</taxon>
        <taxon>Pontibacter</taxon>
    </lineage>
</organism>
<dbReference type="OrthoDB" id="1495718at2"/>
<keyword evidence="3" id="KW-1185">Reference proteome</keyword>
<name>A0A399S169_9BACT</name>
<protein>
    <recommendedName>
        <fullName evidence="4">DUF481 domain-containing protein</fullName>
    </recommendedName>
</protein>
<feature type="signal peptide" evidence="1">
    <location>
        <begin position="1"/>
        <end position="18"/>
    </location>
</feature>
<accession>A0A399S169</accession>
<sequence>MKFKLLLFLLLCATAGFAQINNQAGNLTLQDGKELQGTLTYYSDSPNKIIFEQQQGSKEIYTPKQVQQIKLNSGEKFVARPYVHRDSLLLFQVLVESQAMSLYVREERGDKIFYVSKDDAMYRLENNEIIESEGGTTHKRKDNKYISTLSTLMPDRMDLVEKLYKIKLIESDLAAIVTGYNKGETSYFWNSGKKLTEDSNWVFFAQYSQFGSIFGDRTIARSTGQVMGLQYYIFKGGRYSFKFSADYNRFYLNKENLTFKGLGIRYQHDLKKTDRFNLYFQLHLADIGRLDSEGEWPNPPSEKKTVFLPRLNPSLGAEAKVLPRTAVYAELNNIIFIENIPQSFSVGLKYDFGAAAW</sequence>
<reference evidence="3" key="1">
    <citation type="submission" date="2018-08" db="EMBL/GenBank/DDBJ databases">
        <title>Mucilaginibacter sp. MYSH2.</title>
        <authorList>
            <person name="Seo T."/>
        </authorList>
    </citation>
    <scope>NUCLEOTIDE SEQUENCE [LARGE SCALE GENOMIC DNA]</scope>
    <source>
        <strain evidence="3">KIRAN</strain>
    </source>
</reference>